<feature type="transmembrane region" description="Helical" evidence="8">
    <location>
        <begin position="32"/>
        <end position="52"/>
    </location>
</feature>
<comment type="subcellular location">
    <subcellularLocation>
        <location evidence="1">Membrane</location>
    </subcellularLocation>
</comment>
<dbReference type="Gene3D" id="1.20.5.1030">
    <property type="entry name" value="Preprotein translocase secy subunit"/>
    <property type="match status" value="1"/>
</dbReference>
<evidence type="ECO:0000256" key="4">
    <source>
        <dbReference type="ARBA" id="ARBA00022927"/>
    </source>
</evidence>
<dbReference type="InterPro" id="IPR005807">
    <property type="entry name" value="SecE_bac"/>
</dbReference>
<dbReference type="GO" id="GO:0006886">
    <property type="term" value="P:intracellular protein transport"/>
    <property type="evidence" value="ECO:0007669"/>
    <property type="project" value="InterPro"/>
</dbReference>
<evidence type="ECO:0000313" key="9">
    <source>
        <dbReference type="EMBL" id="SFQ20247.1"/>
    </source>
</evidence>
<sequence>MDKLSHFVKASWEEVTQNVTWPKFSELQSSSFLVLIASLIFAMMVGLIDLAFKSGLDLFYQSF</sequence>
<keyword evidence="3 8" id="KW-0812">Transmembrane</keyword>
<organism evidence="9 10">
    <name type="scientific">Pseudarcicella hirudinis</name>
    <dbReference type="NCBI Taxonomy" id="1079859"/>
    <lineage>
        <taxon>Bacteria</taxon>
        <taxon>Pseudomonadati</taxon>
        <taxon>Bacteroidota</taxon>
        <taxon>Cytophagia</taxon>
        <taxon>Cytophagales</taxon>
        <taxon>Flectobacillaceae</taxon>
        <taxon>Pseudarcicella</taxon>
    </lineage>
</organism>
<evidence type="ECO:0000256" key="1">
    <source>
        <dbReference type="ARBA" id="ARBA00004370"/>
    </source>
</evidence>
<keyword evidence="6" id="KW-0811">Translocation</keyword>
<dbReference type="GO" id="GO:0009306">
    <property type="term" value="P:protein secretion"/>
    <property type="evidence" value="ECO:0007669"/>
    <property type="project" value="InterPro"/>
</dbReference>
<evidence type="ECO:0000256" key="3">
    <source>
        <dbReference type="ARBA" id="ARBA00022692"/>
    </source>
</evidence>
<evidence type="ECO:0000256" key="5">
    <source>
        <dbReference type="ARBA" id="ARBA00022989"/>
    </source>
</evidence>
<evidence type="ECO:0000256" key="2">
    <source>
        <dbReference type="ARBA" id="ARBA00022448"/>
    </source>
</evidence>
<proteinExistence type="predicted"/>
<gene>
    <name evidence="9" type="ORF">SAMN04515674_11216</name>
</gene>
<evidence type="ECO:0000313" key="10">
    <source>
        <dbReference type="Proteomes" id="UP000199306"/>
    </source>
</evidence>
<keyword evidence="7 8" id="KW-0472">Membrane</keyword>
<reference evidence="9 10" key="1">
    <citation type="submission" date="2016-10" db="EMBL/GenBank/DDBJ databases">
        <authorList>
            <person name="de Groot N.N."/>
        </authorList>
    </citation>
    <scope>NUCLEOTIDE SEQUENCE [LARGE SCALE GENOMIC DNA]</scope>
    <source>
        <strain evidence="10">E92,LMG 26720,CCM 7988</strain>
    </source>
</reference>
<dbReference type="STRING" id="1079859.SAMN04515674_11216"/>
<dbReference type="InterPro" id="IPR001901">
    <property type="entry name" value="Translocase_SecE/Sec61-g"/>
</dbReference>
<dbReference type="AlphaFoldDB" id="A0A1I5WL01"/>
<protein>
    <submittedName>
        <fullName evidence="9">Preprotein translocase subunit SecE</fullName>
    </submittedName>
</protein>
<dbReference type="GO" id="GO:0006605">
    <property type="term" value="P:protein targeting"/>
    <property type="evidence" value="ECO:0007669"/>
    <property type="project" value="InterPro"/>
</dbReference>
<evidence type="ECO:0000256" key="7">
    <source>
        <dbReference type="ARBA" id="ARBA00023136"/>
    </source>
</evidence>
<dbReference type="GO" id="GO:0008320">
    <property type="term" value="F:protein transmembrane transporter activity"/>
    <property type="evidence" value="ECO:0007669"/>
    <property type="project" value="InterPro"/>
</dbReference>
<dbReference type="InterPro" id="IPR038379">
    <property type="entry name" value="SecE_sf"/>
</dbReference>
<dbReference type="EMBL" id="FOXH01000012">
    <property type="protein sequence ID" value="SFQ20247.1"/>
    <property type="molecule type" value="Genomic_DNA"/>
</dbReference>
<accession>A0A1I5WL01</accession>
<dbReference type="Proteomes" id="UP000199306">
    <property type="component" value="Unassembled WGS sequence"/>
</dbReference>
<evidence type="ECO:0000256" key="8">
    <source>
        <dbReference type="SAM" id="Phobius"/>
    </source>
</evidence>
<dbReference type="OrthoDB" id="9810735at2"/>
<keyword evidence="5 8" id="KW-1133">Transmembrane helix</keyword>
<name>A0A1I5WL01_9BACT</name>
<dbReference type="GO" id="GO:0016020">
    <property type="term" value="C:membrane"/>
    <property type="evidence" value="ECO:0007669"/>
    <property type="project" value="UniProtKB-SubCell"/>
</dbReference>
<evidence type="ECO:0000256" key="6">
    <source>
        <dbReference type="ARBA" id="ARBA00023010"/>
    </source>
</evidence>
<dbReference type="RefSeq" id="WP_092018566.1">
    <property type="nucleotide sequence ID" value="NZ_FOXH01000012.1"/>
</dbReference>
<keyword evidence="2" id="KW-0813">Transport</keyword>
<dbReference type="NCBIfam" id="TIGR00964">
    <property type="entry name" value="secE_bact"/>
    <property type="match status" value="1"/>
</dbReference>
<keyword evidence="10" id="KW-1185">Reference proteome</keyword>
<keyword evidence="4" id="KW-0653">Protein transport</keyword>
<dbReference type="Pfam" id="PF00584">
    <property type="entry name" value="SecE"/>
    <property type="match status" value="1"/>
</dbReference>